<dbReference type="Proteomes" id="UP000887578">
    <property type="component" value="Unplaced"/>
</dbReference>
<reference evidence="4" key="1">
    <citation type="submission" date="2022-11" db="UniProtKB">
        <authorList>
            <consortium name="WormBaseParasite"/>
        </authorList>
    </citation>
    <scope>IDENTIFICATION</scope>
</reference>
<feature type="transmembrane region" description="Helical" evidence="1">
    <location>
        <begin position="88"/>
        <end position="108"/>
    </location>
</feature>
<proteinExistence type="predicted"/>
<evidence type="ECO:0000256" key="1">
    <source>
        <dbReference type="SAM" id="Phobius"/>
    </source>
</evidence>
<organism evidence="3 4">
    <name type="scientific">Panagrolaimus davidi</name>
    <dbReference type="NCBI Taxonomy" id="227884"/>
    <lineage>
        <taxon>Eukaryota</taxon>
        <taxon>Metazoa</taxon>
        <taxon>Ecdysozoa</taxon>
        <taxon>Nematoda</taxon>
        <taxon>Chromadorea</taxon>
        <taxon>Rhabditida</taxon>
        <taxon>Tylenchina</taxon>
        <taxon>Panagrolaimomorpha</taxon>
        <taxon>Panagrolaimoidea</taxon>
        <taxon>Panagrolaimidae</taxon>
        <taxon>Panagrolaimus</taxon>
    </lineage>
</organism>
<keyword evidence="3" id="KW-1185">Reference proteome</keyword>
<keyword evidence="1" id="KW-1133">Transmembrane helix</keyword>
<evidence type="ECO:0000313" key="3">
    <source>
        <dbReference type="Proteomes" id="UP000887578"/>
    </source>
</evidence>
<dbReference type="Pfam" id="PF13358">
    <property type="entry name" value="DDE_3"/>
    <property type="match status" value="1"/>
</dbReference>
<sequence>MKRVQVISPKNQQKRLLARAFWDSEGYPFDKYLFMDECTVVLGRFHIFAGISYFGATDILIWPSKARMNSAFYCAHNLKDIVIPAKSLFPGGIFQLAQVIFFFIRMLVKQLPKFQDNHKCHVSFDTLEYLKNHEINTYDWPPQSPEFNPIEFVWRDLKAYIAENSPSSLAALRNLIEVFWEQRVTPQYCRLVIEHAKNNVKKSFDGLNHEKDDATDKLYQK</sequence>
<protein>
    <submittedName>
        <fullName evidence="4">Tc1-like transposase DDE domain-containing protein</fullName>
    </submittedName>
</protein>
<keyword evidence="1" id="KW-0472">Membrane</keyword>
<dbReference type="AlphaFoldDB" id="A0A914Q815"/>
<evidence type="ECO:0000313" key="4">
    <source>
        <dbReference type="WBParaSite" id="PDA_v2.g27594.t1"/>
    </source>
</evidence>
<evidence type="ECO:0000259" key="2">
    <source>
        <dbReference type="Pfam" id="PF13358"/>
    </source>
</evidence>
<feature type="transmembrane region" description="Helical" evidence="1">
    <location>
        <begin position="41"/>
        <end position="62"/>
    </location>
</feature>
<dbReference type="Gene3D" id="3.30.420.10">
    <property type="entry name" value="Ribonuclease H-like superfamily/Ribonuclease H"/>
    <property type="match status" value="1"/>
</dbReference>
<keyword evidence="1" id="KW-0812">Transmembrane</keyword>
<feature type="domain" description="Tc1-like transposase DDE" evidence="2">
    <location>
        <begin position="116"/>
        <end position="169"/>
    </location>
</feature>
<accession>A0A914Q815</accession>
<dbReference type="GO" id="GO:0003676">
    <property type="term" value="F:nucleic acid binding"/>
    <property type="evidence" value="ECO:0007669"/>
    <property type="project" value="InterPro"/>
</dbReference>
<dbReference type="InterPro" id="IPR038717">
    <property type="entry name" value="Tc1-like_DDE_dom"/>
</dbReference>
<name>A0A914Q815_9BILA</name>
<dbReference type="WBParaSite" id="PDA_v2.g27594.t1">
    <property type="protein sequence ID" value="PDA_v2.g27594.t1"/>
    <property type="gene ID" value="PDA_v2.g27594"/>
</dbReference>
<dbReference type="InterPro" id="IPR036397">
    <property type="entry name" value="RNaseH_sf"/>
</dbReference>